<accession>A0ABR8BXR2</accession>
<sequence length="252" mass="28505">MKLPTTFQELDLTGFDIDKKQYNSINREMIDIACAVLQKNQVGIVTRSLQSALKYIYGLGGSADTVCGLLREWRGDHRVALKGMDKNLISVILEVVDDGVLDESDIPADYLTVMKQMAIAVYKLAYQNADSSISGDKLRYLVTENELLKQQLIDFPSLQLELNFHKAECERQRNELKEAYINLNKQQLADSEEVRTKLESLYQERNDLIVKNNELGKKLAQLQTHLEEANTTISNLQSQHSSTNGKVAVAIR</sequence>
<reference evidence="2 3" key="1">
    <citation type="journal article" date="2020" name="ISME J.">
        <title>Comparative genomics reveals insights into cyanobacterial evolution and habitat adaptation.</title>
        <authorList>
            <person name="Chen M.Y."/>
            <person name="Teng W.K."/>
            <person name="Zhao L."/>
            <person name="Hu C.X."/>
            <person name="Zhou Y.K."/>
            <person name="Han B.P."/>
            <person name="Song L.R."/>
            <person name="Shu W.S."/>
        </authorList>
    </citation>
    <scope>NUCLEOTIDE SEQUENCE [LARGE SCALE GENOMIC DNA]</scope>
    <source>
        <strain evidence="2 3">FACHB-1040</strain>
    </source>
</reference>
<comment type="caution">
    <text evidence="2">The sequence shown here is derived from an EMBL/GenBank/DDBJ whole genome shotgun (WGS) entry which is preliminary data.</text>
</comment>
<protein>
    <submittedName>
        <fullName evidence="2">Uncharacterized protein</fullName>
    </submittedName>
</protein>
<evidence type="ECO:0000313" key="3">
    <source>
        <dbReference type="Proteomes" id="UP000606721"/>
    </source>
</evidence>
<evidence type="ECO:0000256" key="1">
    <source>
        <dbReference type="SAM" id="Coils"/>
    </source>
</evidence>
<dbReference type="Proteomes" id="UP000606721">
    <property type="component" value="Unassembled WGS sequence"/>
</dbReference>
<feature type="coiled-coil region" evidence="1">
    <location>
        <begin position="162"/>
        <end position="239"/>
    </location>
</feature>
<keyword evidence="1" id="KW-0175">Coiled coil</keyword>
<dbReference type="EMBL" id="JACJQT010000026">
    <property type="protein sequence ID" value="MBD2278860.1"/>
    <property type="molecule type" value="Genomic_DNA"/>
</dbReference>
<evidence type="ECO:0000313" key="2">
    <source>
        <dbReference type="EMBL" id="MBD2278860.1"/>
    </source>
</evidence>
<dbReference type="RefSeq" id="WP_190383080.1">
    <property type="nucleotide sequence ID" value="NZ_JACJQT010000026.1"/>
</dbReference>
<keyword evidence="3" id="KW-1185">Reference proteome</keyword>
<proteinExistence type="predicted"/>
<name>A0ABR8BXR2_APHFL</name>
<organism evidence="2 3">
    <name type="scientific">Aphanizomenon flos-aquae FACHB-1040</name>
    <dbReference type="NCBI Taxonomy" id="2692887"/>
    <lineage>
        <taxon>Bacteria</taxon>
        <taxon>Bacillati</taxon>
        <taxon>Cyanobacteriota</taxon>
        <taxon>Cyanophyceae</taxon>
        <taxon>Nostocales</taxon>
        <taxon>Aphanizomenonaceae</taxon>
        <taxon>Aphanizomenon</taxon>
    </lineage>
</organism>
<gene>
    <name evidence="2" type="ORF">H6F99_11315</name>
</gene>